<gene>
    <name evidence="1" type="ORF">PEBR_30857</name>
</gene>
<evidence type="ECO:0000313" key="2">
    <source>
        <dbReference type="Proteomes" id="UP000190744"/>
    </source>
</evidence>
<organism evidence="1 2">
    <name type="scientific">Penicillium brasilianum</name>
    <dbReference type="NCBI Taxonomy" id="104259"/>
    <lineage>
        <taxon>Eukaryota</taxon>
        <taxon>Fungi</taxon>
        <taxon>Dikarya</taxon>
        <taxon>Ascomycota</taxon>
        <taxon>Pezizomycotina</taxon>
        <taxon>Eurotiomycetes</taxon>
        <taxon>Eurotiomycetidae</taxon>
        <taxon>Eurotiales</taxon>
        <taxon>Aspergillaceae</taxon>
        <taxon>Penicillium</taxon>
    </lineage>
</organism>
<sequence>MDFEILSNKLKERFPFRKREVDQMDTINKVMALKKGTKTFEAYCEEAIALKPLLGSDLESMLAQRWANGLRSEAAAAAIAMQQASWAEADRQLPTGAARNLNINRTIDYASSIWAPLSPSQLHQVRIPTRSSQLSATWSFHTTNPLSGSTRSYDAVHHTAKGLKACEIIEIQYQRHQAWDRQDISRSKSKIWHTPN</sequence>
<name>A0A1S9RI61_PENBI</name>
<evidence type="ECO:0000313" key="1">
    <source>
        <dbReference type="EMBL" id="OOQ84980.1"/>
    </source>
</evidence>
<protein>
    <recommendedName>
        <fullName evidence="3">Retrotransposon gag domain-containing protein</fullName>
    </recommendedName>
</protein>
<accession>A0A1S9RI61</accession>
<dbReference type="EMBL" id="LJBN01000172">
    <property type="protein sequence ID" value="OOQ84980.1"/>
    <property type="molecule type" value="Genomic_DNA"/>
</dbReference>
<reference evidence="2" key="1">
    <citation type="submission" date="2015-09" db="EMBL/GenBank/DDBJ databases">
        <authorList>
            <person name="Fill T.P."/>
            <person name="Baretta J.F."/>
            <person name="de Almeida L.G."/>
            <person name="Rocha M."/>
            <person name="de Souza D.H."/>
            <person name="Malavazi I."/>
            <person name="Cerdeira L.T."/>
            <person name="Hong H."/>
            <person name="Samborskyy M."/>
            <person name="de Vasconcelos A.T."/>
            <person name="Leadlay P."/>
            <person name="Rodrigues-Filho E."/>
        </authorList>
    </citation>
    <scope>NUCLEOTIDE SEQUENCE [LARGE SCALE GENOMIC DNA]</scope>
    <source>
        <strain evidence="2">LaBioMMi 136</strain>
    </source>
</reference>
<proteinExistence type="predicted"/>
<comment type="caution">
    <text evidence="1">The sequence shown here is derived from an EMBL/GenBank/DDBJ whole genome shotgun (WGS) entry which is preliminary data.</text>
</comment>
<dbReference type="AlphaFoldDB" id="A0A1S9RI61"/>
<dbReference type="Proteomes" id="UP000190744">
    <property type="component" value="Unassembled WGS sequence"/>
</dbReference>
<evidence type="ECO:0008006" key="3">
    <source>
        <dbReference type="Google" id="ProtNLM"/>
    </source>
</evidence>